<reference evidence="2 3" key="1">
    <citation type="submission" date="2019-03" db="EMBL/GenBank/DDBJ databases">
        <title>Sapientia aquatica gen. nov., sp. nov., isolated from a crater lake.</title>
        <authorList>
            <person name="Felfoldi T."/>
            <person name="Szabo A."/>
            <person name="Toth E."/>
            <person name="Schumann P."/>
            <person name="Keki Z."/>
            <person name="Marialigeti K."/>
            <person name="Mathe I."/>
        </authorList>
    </citation>
    <scope>NUCLEOTIDE SEQUENCE [LARGE SCALE GENOMIC DNA]</scope>
    <source>
        <strain evidence="2 3">SA-152</strain>
    </source>
</reference>
<dbReference type="PANTHER" id="PTHR45431:SF3">
    <property type="entry name" value="RHODANESE-LIKE DOMAIN-CONTAINING PROTEIN 15, CHLOROPLASTIC"/>
    <property type="match status" value="1"/>
</dbReference>
<organism evidence="2 3">
    <name type="scientific">Sapientia aquatica</name>
    <dbReference type="NCBI Taxonomy" id="1549640"/>
    <lineage>
        <taxon>Bacteria</taxon>
        <taxon>Pseudomonadati</taxon>
        <taxon>Pseudomonadota</taxon>
        <taxon>Betaproteobacteria</taxon>
        <taxon>Burkholderiales</taxon>
        <taxon>Oxalobacteraceae</taxon>
        <taxon>Sapientia</taxon>
    </lineage>
</organism>
<dbReference type="CDD" id="cd00158">
    <property type="entry name" value="RHOD"/>
    <property type="match status" value="1"/>
</dbReference>
<proteinExistence type="predicted"/>
<dbReference type="SMART" id="SM00450">
    <property type="entry name" value="RHOD"/>
    <property type="match status" value="1"/>
</dbReference>
<keyword evidence="3" id="KW-1185">Reference proteome</keyword>
<accession>A0A4V6PMJ4</accession>
<evidence type="ECO:0000313" key="2">
    <source>
        <dbReference type="EMBL" id="TDK66670.1"/>
    </source>
</evidence>
<evidence type="ECO:0000313" key="3">
    <source>
        <dbReference type="Proteomes" id="UP000294829"/>
    </source>
</evidence>
<comment type="caution">
    <text evidence="2">The sequence shown here is derived from an EMBL/GenBank/DDBJ whole genome shotgun (WGS) entry which is preliminary data.</text>
</comment>
<dbReference type="EMBL" id="SMYL01000003">
    <property type="protein sequence ID" value="TDK66670.1"/>
    <property type="molecule type" value="Genomic_DNA"/>
</dbReference>
<dbReference type="OrthoDB" id="9814704at2"/>
<evidence type="ECO:0000259" key="1">
    <source>
        <dbReference type="PROSITE" id="PS50206"/>
    </source>
</evidence>
<feature type="domain" description="Rhodanese" evidence="1">
    <location>
        <begin position="1"/>
        <end position="80"/>
    </location>
</feature>
<dbReference type="Proteomes" id="UP000294829">
    <property type="component" value="Unassembled WGS sequence"/>
</dbReference>
<dbReference type="InterPro" id="IPR036873">
    <property type="entry name" value="Rhodanese-like_dom_sf"/>
</dbReference>
<dbReference type="Gene3D" id="3.40.250.10">
    <property type="entry name" value="Rhodanese-like domain"/>
    <property type="match status" value="1"/>
</dbReference>
<protein>
    <submittedName>
        <fullName evidence="2">Rhodanese-like domain-containing protein</fullName>
    </submittedName>
</protein>
<dbReference type="InterPro" id="IPR052367">
    <property type="entry name" value="Thiosulfate_ST/Rhodanese-like"/>
</dbReference>
<dbReference type="InterPro" id="IPR001763">
    <property type="entry name" value="Rhodanese-like_dom"/>
</dbReference>
<dbReference type="SUPFAM" id="SSF52821">
    <property type="entry name" value="Rhodanese/Cell cycle control phosphatase"/>
    <property type="match status" value="1"/>
</dbReference>
<dbReference type="PANTHER" id="PTHR45431">
    <property type="entry name" value="RHODANESE-LIKE DOMAIN-CONTAINING PROTEIN 15, CHLOROPLASTIC"/>
    <property type="match status" value="1"/>
</dbReference>
<dbReference type="PROSITE" id="PS50206">
    <property type="entry name" value="RHODANESE_3"/>
    <property type="match status" value="1"/>
</dbReference>
<name>A0A4V6PMJ4_9BURK</name>
<sequence>MPANAILIDVRSSLEFNTGRLQGAISIPLDQISMTIANLVPDKASPIIVYCQSGMRSASAKNTLLRLGYSNVINGGGLFVLSQRLAIAINNN</sequence>
<dbReference type="Pfam" id="PF00581">
    <property type="entry name" value="Rhodanese"/>
    <property type="match status" value="1"/>
</dbReference>
<dbReference type="AlphaFoldDB" id="A0A4V6PMJ4"/>
<gene>
    <name evidence="2" type="ORF">E2I14_08025</name>
</gene>